<name>A0A9W9CKB8_9PLEO</name>
<dbReference type="EMBL" id="JAPEUY010000013">
    <property type="protein sequence ID" value="KAJ4366952.1"/>
    <property type="molecule type" value="Genomic_DNA"/>
</dbReference>
<sequence>MSPMPIIVCGRNPNIAKNVRKGLLPEYDVIHVAIGLDAAISDIPLLFSGKTVPSNNNSDNLGSQNYAKKPVAVAVGGGFDDEMFEQMKAATEGKEVVWVRPDLSKMDGMPELGDVEAYAAASAVLI</sequence>
<proteinExistence type="predicted"/>
<protein>
    <submittedName>
        <fullName evidence="1">Uncharacterized protein</fullName>
    </submittedName>
</protein>
<accession>A0A9W9CKB8</accession>
<reference evidence="1" key="1">
    <citation type="submission" date="2022-10" db="EMBL/GenBank/DDBJ databases">
        <title>Tapping the CABI collections for fungal endophytes: first genome assemblies for Collariella, Neodidymelliopsis, Ascochyta clinopodiicola, Didymella pomorum, Didymosphaeria variabile, Neocosmospora piperis and Neocucurbitaria cava.</title>
        <authorList>
            <person name="Hill R."/>
        </authorList>
    </citation>
    <scope>NUCLEOTIDE SEQUENCE</scope>
    <source>
        <strain evidence="1">IMI 356814</strain>
    </source>
</reference>
<keyword evidence="2" id="KW-1185">Reference proteome</keyword>
<dbReference type="AlphaFoldDB" id="A0A9W9CKB8"/>
<dbReference type="OrthoDB" id="3649348at2759"/>
<comment type="caution">
    <text evidence="1">The sequence shown here is derived from an EMBL/GenBank/DDBJ whole genome shotgun (WGS) entry which is preliminary data.</text>
</comment>
<gene>
    <name evidence="1" type="ORF">N0V83_007482</name>
</gene>
<dbReference type="Proteomes" id="UP001140560">
    <property type="component" value="Unassembled WGS sequence"/>
</dbReference>
<organism evidence="1 2">
    <name type="scientific">Neocucurbitaria cava</name>
    <dbReference type="NCBI Taxonomy" id="798079"/>
    <lineage>
        <taxon>Eukaryota</taxon>
        <taxon>Fungi</taxon>
        <taxon>Dikarya</taxon>
        <taxon>Ascomycota</taxon>
        <taxon>Pezizomycotina</taxon>
        <taxon>Dothideomycetes</taxon>
        <taxon>Pleosporomycetidae</taxon>
        <taxon>Pleosporales</taxon>
        <taxon>Pleosporineae</taxon>
        <taxon>Cucurbitariaceae</taxon>
        <taxon>Neocucurbitaria</taxon>
    </lineage>
</organism>
<evidence type="ECO:0000313" key="1">
    <source>
        <dbReference type="EMBL" id="KAJ4366952.1"/>
    </source>
</evidence>
<evidence type="ECO:0000313" key="2">
    <source>
        <dbReference type="Proteomes" id="UP001140560"/>
    </source>
</evidence>